<reference evidence="1 2" key="1">
    <citation type="journal article" date="2016" name="Nat. Commun.">
        <title>Ectomycorrhizal ecology is imprinted in the genome of the dominant symbiotic fungus Cenococcum geophilum.</title>
        <authorList>
            <consortium name="DOE Joint Genome Institute"/>
            <person name="Peter M."/>
            <person name="Kohler A."/>
            <person name="Ohm R.A."/>
            <person name="Kuo A."/>
            <person name="Krutzmann J."/>
            <person name="Morin E."/>
            <person name="Arend M."/>
            <person name="Barry K.W."/>
            <person name="Binder M."/>
            <person name="Choi C."/>
            <person name="Clum A."/>
            <person name="Copeland A."/>
            <person name="Grisel N."/>
            <person name="Haridas S."/>
            <person name="Kipfer T."/>
            <person name="LaButti K."/>
            <person name="Lindquist E."/>
            <person name="Lipzen A."/>
            <person name="Maire R."/>
            <person name="Meier B."/>
            <person name="Mihaltcheva S."/>
            <person name="Molinier V."/>
            <person name="Murat C."/>
            <person name="Poggeler S."/>
            <person name="Quandt C.A."/>
            <person name="Sperisen C."/>
            <person name="Tritt A."/>
            <person name="Tisserant E."/>
            <person name="Crous P.W."/>
            <person name="Henrissat B."/>
            <person name="Nehls U."/>
            <person name="Egli S."/>
            <person name="Spatafora J.W."/>
            <person name="Grigoriev I.V."/>
            <person name="Martin F.M."/>
        </authorList>
    </citation>
    <scope>NUCLEOTIDE SEQUENCE [LARGE SCALE GENOMIC DNA]</scope>
    <source>
        <strain evidence="1 2">CBS 459.81</strain>
    </source>
</reference>
<dbReference type="Proteomes" id="UP000250266">
    <property type="component" value="Unassembled WGS sequence"/>
</dbReference>
<protein>
    <submittedName>
        <fullName evidence="1">Uncharacterized protein</fullName>
    </submittedName>
</protein>
<dbReference type="EMBL" id="KV744850">
    <property type="protein sequence ID" value="OCK83871.1"/>
    <property type="molecule type" value="Genomic_DNA"/>
</dbReference>
<evidence type="ECO:0000313" key="2">
    <source>
        <dbReference type="Proteomes" id="UP000250266"/>
    </source>
</evidence>
<keyword evidence="2" id="KW-1185">Reference proteome</keyword>
<evidence type="ECO:0000313" key="1">
    <source>
        <dbReference type="EMBL" id="OCK83871.1"/>
    </source>
</evidence>
<accession>A0A8E2EH73</accession>
<sequence>MLSRYLPYTPSIQPELDDQPGLGMLPRIVIAESRRCQYELGVQPADSHDAGSVKRLAMAVTRGTDPRGKRVEASNSYWTRPDIPHLMSWPSMSKRCLYSGRVYISGPTDLESPMVAEFLAYSSWTAGQGGRFQRRLAISDVTLTIHHKPQGGSE</sequence>
<proteinExistence type="predicted"/>
<dbReference type="AlphaFoldDB" id="A0A8E2EH73"/>
<name>A0A8E2EH73_9PEZI</name>
<organism evidence="1 2">
    <name type="scientific">Lepidopterella palustris CBS 459.81</name>
    <dbReference type="NCBI Taxonomy" id="1314670"/>
    <lineage>
        <taxon>Eukaryota</taxon>
        <taxon>Fungi</taxon>
        <taxon>Dikarya</taxon>
        <taxon>Ascomycota</taxon>
        <taxon>Pezizomycotina</taxon>
        <taxon>Dothideomycetes</taxon>
        <taxon>Pleosporomycetidae</taxon>
        <taxon>Mytilinidiales</taxon>
        <taxon>Argynnaceae</taxon>
        <taxon>Lepidopterella</taxon>
    </lineage>
</organism>
<gene>
    <name evidence="1" type="ORF">K432DRAFT_159234</name>
</gene>